<reference evidence="1 2" key="1">
    <citation type="journal article" date="2021" name="Int. J. Syst. Evol. Microbiol.">
        <title>Reticulibacter mediterranei gen. nov., sp. nov., within the new family Reticulibacteraceae fam. nov., and Ktedonospora formicarum gen. nov., sp. nov., Ktedonobacter robiniae sp. nov., Dictyobacter formicarum sp. nov. and Dictyobacter arantiisoli sp. nov., belonging to the class Ktedonobacteria.</title>
        <authorList>
            <person name="Yabe S."/>
            <person name="Zheng Y."/>
            <person name="Wang C.M."/>
            <person name="Sakai Y."/>
            <person name="Abe K."/>
            <person name="Yokota A."/>
            <person name="Donadio S."/>
            <person name="Cavaletti L."/>
            <person name="Monciardini P."/>
        </authorList>
    </citation>
    <scope>NUCLEOTIDE SEQUENCE [LARGE SCALE GENOMIC DNA]</scope>
    <source>
        <strain evidence="1 2">SOSP1-30</strain>
    </source>
</reference>
<evidence type="ECO:0000313" key="1">
    <source>
        <dbReference type="EMBL" id="GHO53725.1"/>
    </source>
</evidence>
<keyword evidence="2" id="KW-1185">Reference proteome</keyword>
<proteinExistence type="predicted"/>
<accession>A0ABQ3UMW4</accession>
<evidence type="ECO:0000313" key="2">
    <source>
        <dbReference type="Proteomes" id="UP000654345"/>
    </source>
</evidence>
<organism evidence="1 2">
    <name type="scientific">Ktedonobacter robiniae</name>
    <dbReference type="NCBI Taxonomy" id="2778365"/>
    <lineage>
        <taxon>Bacteria</taxon>
        <taxon>Bacillati</taxon>
        <taxon>Chloroflexota</taxon>
        <taxon>Ktedonobacteria</taxon>
        <taxon>Ktedonobacterales</taxon>
        <taxon>Ktedonobacteraceae</taxon>
        <taxon>Ktedonobacter</taxon>
    </lineage>
</organism>
<protein>
    <submittedName>
        <fullName evidence="1">Uncharacterized protein</fullName>
    </submittedName>
</protein>
<dbReference type="EMBL" id="BNJG01000001">
    <property type="protein sequence ID" value="GHO53725.1"/>
    <property type="molecule type" value="Genomic_DNA"/>
</dbReference>
<name>A0ABQ3UMW4_9CHLR</name>
<dbReference type="Proteomes" id="UP000654345">
    <property type="component" value="Unassembled WGS sequence"/>
</dbReference>
<sequence>MRMGLELTYSQLYLQFQGARAIINRSDRLIPERSVVCYETGYMRVAGYVNEYISQHGPVGNSRSFCMVLMDSEKTLWRSDLNS</sequence>
<comment type="caution">
    <text evidence="1">The sequence shown here is derived from an EMBL/GenBank/DDBJ whole genome shotgun (WGS) entry which is preliminary data.</text>
</comment>
<gene>
    <name evidence="1" type="ORF">KSB_22000</name>
</gene>